<dbReference type="EMBL" id="JANPWB010000014">
    <property type="protein sequence ID" value="KAJ1098484.1"/>
    <property type="molecule type" value="Genomic_DNA"/>
</dbReference>
<dbReference type="Gene3D" id="1.20.5.300">
    <property type="match status" value="1"/>
</dbReference>
<proteinExistence type="predicted"/>
<sequence length="155" mass="16568">MPSGPQKVSQVSLRCLGLSPAAMAEDTGGPASESPGWLGVRGEEEGTDKAWHPASQGRGARRPGNPAHWARAAPAQPEKGRNTGWKGGLDSGGCAQEIGKVSSELSHLRADHQKLSDTVKTNEEELTSLRTQQRSHEAQITHLADKVQRLEYQGS</sequence>
<protein>
    <submittedName>
        <fullName evidence="2">Uncharacterized protein</fullName>
    </submittedName>
</protein>
<feature type="region of interest" description="Disordered" evidence="1">
    <location>
        <begin position="115"/>
        <end position="139"/>
    </location>
</feature>
<name>A0AAV7M5R8_PLEWA</name>
<feature type="region of interest" description="Disordered" evidence="1">
    <location>
        <begin position="21"/>
        <end position="92"/>
    </location>
</feature>
<evidence type="ECO:0000313" key="3">
    <source>
        <dbReference type="Proteomes" id="UP001066276"/>
    </source>
</evidence>
<comment type="caution">
    <text evidence="2">The sequence shown here is derived from an EMBL/GenBank/DDBJ whole genome shotgun (WGS) entry which is preliminary data.</text>
</comment>
<gene>
    <name evidence="2" type="ORF">NDU88_003595</name>
</gene>
<evidence type="ECO:0000256" key="1">
    <source>
        <dbReference type="SAM" id="MobiDB-lite"/>
    </source>
</evidence>
<evidence type="ECO:0000313" key="2">
    <source>
        <dbReference type="EMBL" id="KAJ1098484.1"/>
    </source>
</evidence>
<dbReference type="AlphaFoldDB" id="A0AAV7M5R8"/>
<accession>A0AAV7M5R8</accession>
<reference evidence="2" key="1">
    <citation type="journal article" date="2022" name="bioRxiv">
        <title>Sequencing and chromosome-scale assembly of the giantPleurodeles waltlgenome.</title>
        <authorList>
            <person name="Brown T."/>
            <person name="Elewa A."/>
            <person name="Iarovenko S."/>
            <person name="Subramanian E."/>
            <person name="Araus A.J."/>
            <person name="Petzold A."/>
            <person name="Susuki M."/>
            <person name="Suzuki K.-i.T."/>
            <person name="Hayashi T."/>
            <person name="Toyoda A."/>
            <person name="Oliveira C."/>
            <person name="Osipova E."/>
            <person name="Leigh N.D."/>
            <person name="Simon A."/>
            <person name="Yun M.H."/>
        </authorList>
    </citation>
    <scope>NUCLEOTIDE SEQUENCE</scope>
    <source>
        <strain evidence="2">20211129_DDA</strain>
        <tissue evidence="2">Liver</tissue>
    </source>
</reference>
<organism evidence="2 3">
    <name type="scientific">Pleurodeles waltl</name>
    <name type="common">Iberian ribbed newt</name>
    <dbReference type="NCBI Taxonomy" id="8319"/>
    <lineage>
        <taxon>Eukaryota</taxon>
        <taxon>Metazoa</taxon>
        <taxon>Chordata</taxon>
        <taxon>Craniata</taxon>
        <taxon>Vertebrata</taxon>
        <taxon>Euteleostomi</taxon>
        <taxon>Amphibia</taxon>
        <taxon>Batrachia</taxon>
        <taxon>Caudata</taxon>
        <taxon>Salamandroidea</taxon>
        <taxon>Salamandridae</taxon>
        <taxon>Pleurodelinae</taxon>
        <taxon>Pleurodeles</taxon>
    </lineage>
</organism>
<feature type="compositionally biased region" description="Basic and acidic residues" evidence="1">
    <location>
        <begin position="41"/>
        <end position="51"/>
    </location>
</feature>
<keyword evidence="3" id="KW-1185">Reference proteome</keyword>
<dbReference type="Proteomes" id="UP001066276">
    <property type="component" value="Chromosome 10"/>
</dbReference>